<gene>
    <name evidence="1" type="ORF">RADP37_05418</name>
</gene>
<evidence type="ECO:0000313" key="1">
    <source>
        <dbReference type="EMBL" id="AWV20071.1"/>
    </source>
</evidence>
<dbReference type="EMBL" id="CP025185">
    <property type="protein sequence ID" value="AWV20071.1"/>
    <property type="molecule type" value="Genomic_DNA"/>
</dbReference>
<proteinExistence type="predicted"/>
<organism evidence="1">
    <name type="scientific">Roseomonas mucosa</name>
    <dbReference type="NCBI Taxonomy" id="207340"/>
    <lineage>
        <taxon>Bacteria</taxon>
        <taxon>Pseudomonadati</taxon>
        <taxon>Pseudomonadota</taxon>
        <taxon>Alphaproteobacteria</taxon>
        <taxon>Acetobacterales</taxon>
        <taxon>Roseomonadaceae</taxon>
        <taxon>Roseomonas</taxon>
    </lineage>
</organism>
<keyword evidence="1" id="KW-0614">Plasmid</keyword>
<protein>
    <submittedName>
        <fullName evidence="1">Putative cytosolic protein</fullName>
    </submittedName>
</protein>
<reference evidence="1" key="1">
    <citation type="submission" date="2017-12" db="EMBL/GenBank/DDBJ databases">
        <authorList>
            <person name="Martens C."/>
            <person name="Dahlstrom E."/>
            <person name="Barbian K."/>
            <person name="Sykora L."/>
            <person name="Ricklefs S."/>
            <person name="Bruno D."/>
            <person name="Anzick I."/>
            <person name="Myles I."/>
            <person name="Datta S.K."/>
        </authorList>
    </citation>
    <scope>NUCLEOTIDE SEQUENCE</scope>
    <source>
        <strain evidence="1">AD2</strain>
        <plasmid evidence="1">p4-AD2</plasmid>
    </source>
</reference>
<dbReference type="AlphaFoldDB" id="A0A4Y1MQ00"/>
<name>A0A4Y1MQ00_9PROT</name>
<geneLocation type="plasmid" evidence="1">
    <name>p4-AD2</name>
</geneLocation>
<sequence>MVTFVLPWRVLELRYYLAGDGKGPFETWFVTLDSQARAKVTVALARLEQGNTSSLKGVGEGVLESRIDWGLATGSISGGTATRS</sequence>
<accession>A0A4Y1MQ00</accession>